<evidence type="ECO:0000313" key="4">
    <source>
        <dbReference type="Proteomes" id="UP000663860"/>
    </source>
</evidence>
<feature type="transmembrane region" description="Helical" evidence="1">
    <location>
        <begin position="58"/>
        <end position="79"/>
    </location>
</feature>
<name>A0A815BKC9_9BILA</name>
<keyword evidence="1" id="KW-0472">Membrane</keyword>
<evidence type="ECO:0008006" key="5">
    <source>
        <dbReference type="Google" id="ProtNLM"/>
    </source>
</evidence>
<dbReference type="EMBL" id="CAJNOE010000562">
    <property type="protein sequence ID" value="CAF1271322.1"/>
    <property type="molecule type" value="Genomic_DNA"/>
</dbReference>
<organism evidence="2 4">
    <name type="scientific">Adineta steineri</name>
    <dbReference type="NCBI Taxonomy" id="433720"/>
    <lineage>
        <taxon>Eukaryota</taxon>
        <taxon>Metazoa</taxon>
        <taxon>Spiralia</taxon>
        <taxon>Gnathifera</taxon>
        <taxon>Rotifera</taxon>
        <taxon>Eurotatoria</taxon>
        <taxon>Bdelloidea</taxon>
        <taxon>Adinetida</taxon>
        <taxon>Adinetidae</taxon>
        <taxon>Adineta</taxon>
    </lineage>
</organism>
<keyword evidence="1" id="KW-1133">Transmembrane helix</keyword>
<feature type="transmembrane region" description="Helical" evidence="1">
    <location>
        <begin position="85"/>
        <end position="112"/>
    </location>
</feature>
<dbReference type="Proteomes" id="UP000663868">
    <property type="component" value="Unassembled WGS sequence"/>
</dbReference>
<sequence>MEGILSMHDEVYPLKSRRKKSSTYLSNSTNLKENTLNKSNIISISYQYIKTMVSQRSVYILGVLNLFLAVIAIICVTQAEDHPEYFSLVYIAVSIFIFYMGTIIFIIILQIIETYKDHNRKTQSSSSINVPLLTPQVNIQSNPVLIQNIPAKLETKTRLLRSQTLPLTLFSKDREENVPIIASSYTVKDFTQIASSRSALLPKHEQSFKTIPKNYQSFAVTTNDQFHPVHTTTTTINDSNDPHAPLLIKPIPFKYYGNNDDNNRTKVKFVDYE</sequence>
<gene>
    <name evidence="2" type="ORF">IZO911_LOCUS32444</name>
    <name evidence="3" type="ORF">KXQ929_LOCUS2124</name>
</gene>
<reference evidence="2" key="1">
    <citation type="submission" date="2021-02" db="EMBL/GenBank/DDBJ databases">
        <authorList>
            <person name="Nowell W R."/>
        </authorList>
    </citation>
    <scope>NUCLEOTIDE SEQUENCE</scope>
</reference>
<dbReference type="Proteomes" id="UP000663860">
    <property type="component" value="Unassembled WGS sequence"/>
</dbReference>
<evidence type="ECO:0000256" key="1">
    <source>
        <dbReference type="SAM" id="Phobius"/>
    </source>
</evidence>
<dbReference type="AlphaFoldDB" id="A0A815BKC9"/>
<comment type="caution">
    <text evidence="2">The sequence shown here is derived from an EMBL/GenBank/DDBJ whole genome shotgun (WGS) entry which is preliminary data.</text>
</comment>
<protein>
    <recommendedName>
        <fullName evidence="5">Transmembrane protein</fullName>
    </recommendedName>
</protein>
<dbReference type="EMBL" id="CAJOBB010000062">
    <property type="protein sequence ID" value="CAF3540182.1"/>
    <property type="molecule type" value="Genomic_DNA"/>
</dbReference>
<evidence type="ECO:0000313" key="2">
    <source>
        <dbReference type="EMBL" id="CAF1271322.1"/>
    </source>
</evidence>
<evidence type="ECO:0000313" key="3">
    <source>
        <dbReference type="EMBL" id="CAF3540182.1"/>
    </source>
</evidence>
<proteinExistence type="predicted"/>
<accession>A0A815BKC9</accession>
<keyword evidence="1" id="KW-0812">Transmembrane</keyword>